<dbReference type="SUPFAM" id="SSF103473">
    <property type="entry name" value="MFS general substrate transporter"/>
    <property type="match status" value="1"/>
</dbReference>
<feature type="transmembrane region" description="Helical" evidence="6">
    <location>
        <begin position="382"/>
        <end position="403"/>
    </location>
</feature>
<dbReference type="GO" id="GO:0022857">
    <property type="term" value="F:transmembrane transporter activity"/>
    <property type="evidence" value="ECO:0007669"/>
    <property type="project" value="InterPro"/>
</dbReference>
<organism evidence="8 9">
    <name type="scientific">Methanocella conradii (strain DSM 24694 / JCM 17849 / CGMCC 1.5162 / HZ254)</name>
    <dbReference type="NCBI Taxonomy" id="1041930"/>
    <lineage>
        <taxon>Archaea</taxon>
        <taxon>Methanobacteriati</taxon>
        <taxon>Methanobacteriota</taxon>
        <taxon>Stenosarchaea group</taxon>
        <taxon>Methanomicrobia</taxon>
        <taxon>Methanocellales</taxon>
        <taxon>Methanocellaceae</taxon>
        <taxon>Methanocella</taxon>
    </lineage>
</organism>
<keyword evidence="3 6" id="KW-0812">Transmembrane</keyword>
<evidence type="ECO:0000256" key="6">
    <source>
        <dbReference type="SAM" id="Phobius"/>
    </source>
</evidence>
<gene>
    <name evidence="8" type="ordered locus">Mtc_1612</name>
</gene>
<evidence type="ECO:0000256" key="3">
    <source>
        <dbReference type="ARBA" id="ARBA00022692"/>
    </source>
</evidence>
<feature type="transmembrane region" description="Helical" evidence="6">
    <location>
        <begin position="290"/>
        <end position="316"/>
    </location>
</feature>
<feature type="transmembrane region" description="Helical" evidence="6">
    <location>
        <begin position="184"/>
        <end position="205"/>
    </location>
</feature>
<dbReference type="InterPro" id="IPR050189">
    <property type="entry name" value="MFS_Efflux_Transporters"/>
</dbReference>
<dbReference type="HOGENOM" id="CLU_001265_61_5_2"/>
<evidence type="ECO:0000256" key="2">
    <source>
        <dbReference type="ARBA" id="ARBA00022475"/>
    </source>
</evidence>
<dbReference type="PANTHER" id="PTHR43124:SF3">
    <property type="entry name" value="CHLORAMPHENICOL EFFLUX PUMP RV0191"/>
    <property type="match status" value="1"/>
</dbReference>
<dbReference type="InterPro" id="IPR011701">
    <property type="entry name" value="MFS"/>
</dbReference>
<accession>H8I7W2</accession>
<feature type="transmembrane region" description="Helical" evidence="6">
    <location>
        <begin position="259"/>
        <end position="278"/>
    </location>
</feature>
<dbReference type="PROSITE" id="PS50850">
    <property type="entry name" value="MFS"/>
    <property type="match status" value="1"/>
</dbReference>
<dbReference type="KEGG" id="mez:Mtc_1612"/>
<reference evidence="8 9" key="1">
    <citation type="journal article" date="2012" name="J. Bacteriol.">
        <title>Complete genome sequence of a thermophilic methanogen, Methanocella conradii HZ254, isolated from Chinese rice field soil.</title>
        <authorList>
            <person name="Lu Z."/>
            <person name="Lu Y."/>
        </authorList>
    </citation>
    <scope>NUCLEOTIDE SEQUENCE [LARGE SCALE GENOMIC DNA]</scope>
    <source>
        <strain evidence="9">DSM 24694 / JCM 17849 / CGMCC 1.5162 / HZ254</strain>
    </source>
</reference>
<feature type="transmembrane region" description="Helical" evidence="6">
    <location>
        <begin position="323"/>
        <end position="341"/>
    </location>
</feature>
<proteinExistence type="predicted"/>
<protein>
    <submittedName>
        <fullName evidence="8">Major Facilitator Superfamily</fullName>
    </submittedName>
</protein>
<feature type="transmembrane region" description="Helical" evidence="6">
    <location>
        <begin position="59"/>
        <end position="77"/>
    </location>
</feature>
<evidence type="ECO:0000256" key="1">
    <source>
        <dbReference type="ARBA" id="ARBA00004651"/>
    </source>
</evidence>
<feature type="transmembrane region" description="Helical" evidence="6">
    <location>
        <begin position="153"/>
        <end position="172"/>
    </location>
</feature>
<sequence length="436" mass="45640">MSILYIHNVNLAILNTPSILVRLSVYSSKIIYCLMDNYRYPGDITIREKADGVLIDRSFILILGLAGFISAADNWIVSPVLPAIAAGFGVSVALAGSILTAYMVPYGLMQPVYGFLSDRLSKAKVLRWIVGGLALGSCACAFAKSVWSLLLCRAVTGFFAAGIISVSLALIGDSVPPPDRPASVGRFMGMVFLGQGLSVGFGGFLANFVSWRSAFLFFSVAALCALVLLRRLPAEKIGSDSRRFLPEVRRVVSTPKGKVIFPAALATGFLLIGLYSFLGSFLNQVTGLDYLRVGLVVMFYGFACAFAGSQVGGVVARLGHQRTILAGGCFALFAALLLVAFPSWQAGLLASIALGLSYIFIQSPLATIAFDVAPDAKGLPSALIGLGLFGGGGAGAAFCGWLLSSGGYAAIWLAMAAGITAFIIIVTLLGPSKLSA</sequence>
<feature type="transmembrane region" description="Helical" evidence="6">
    <location>
        <begin position="83"/>
        <end position="104"/>
    </location>
</feature>
<feature type="transmembrane region" description="Helical" evidence="6">
    <location>
        <begin position="211"/>
        <end position="229"/>
    </location>
</feature>
<evidence type="ECO:0000256" key="5">
    <source>
        <dbReference type="ARBA" id="ARBA00023136"/>
    </source>
</evidence>
<dbReference type="EMBL" id="CP003243">
    <property type="protein sequence ID" value="AFD00362.1"/>
    <property type="molecule type" value="Genomic_DNA"/>
</dbReference>
<dbReference type="Pfam" id="PF07690">
    <property type="entry name" value="MFS_1"/>
    <property type="match status" value="1"/>
</dbReference>
<dbReference type="InterPro" id="IPR036259">
    <property type="entry name" value="MFS_trans_sf"/>
</dbReference>
<feature type="transmembrane region" description="Helical" evidence="6">
    <location>
        <begin position="409"/>
        <end position="430"/>
    </location>
</feature>
<feature type="transmembrane region" description="Helical" evidence="6">
    <location>
        <begin position="125"/>
        <end position="147"/>
    </location>
</feature>
<keyword evidence="9" id="KW-1185">Reference proteome</keyword>
<dbReference type="Gene3D" id="1.20.1250.20">
    <property type="entry name" value="MFS general substrate transporter like domains"/>
    <property type="match status" value="1"/>
</dbReference>
<dbReference type="InterPro" id="IPR020846">
    <property type="entry name" value="MFS_dom"/>
</dbReference>
<dbReference type="eggNOG" id="arCOG00143">
    <property type="taxonomic scope" value="Archaea"/>
</dbReference>
<evidence type="ECO:0000256" key="4">
    <source>
        <dbReference type="ARBA" id="ARBA00022989"/>
    </source>
</evidence>
<keyword evidence="2" id="KW-1003">Cell membrane</keyword>
<dbReference type="GO" id="GO:0005886">
    <property type="term" value="C:plasma membrane"/>
    <property type="evidence" value="ECO:0007669"/>
    <property type="project" value="UniProtKB-SubCell"/>
</dbReference>
<feature type="transmembrane region" description="Helical" evidence="6">
    <location>
        <begin position="347"/>
        <end position="370"/>
    </location>
</feature>
<dbReference type="OrthoDB" id="117970at2157"/>
<dbReference type="STRING" id="1041930.Mtc_1612"/>
<comment type="subcellular location">
    <subcellularLocation>
        <location evidence="1">Cell membrane</location>
        <topology evidence="1">Multi-pass membrane protein</topology>
    </subcellularLocation>
</comment>
<dbReference type="SMR" id="H8I7W2"/>
<name>H8I7W2_METCZ</name>
<evidence type="ECO:0000259" key="7">
    <source>
        <dbReference type="PROSITE" id="PS50850"/>
    </source>
</evidence>
<dbReference type="GeneID" id="11971750"/>
<dbReference type="CDD" id="cd17324">
    <property type="entry name" value="MFS_NepI_like"/>
    <property type="match status" value="1"/>
</dbReference>
<dbReference type="PANTHER" id="PTHR43124">
    <property type="entry name" value="PURINE EFFLUX PUMP PBUE"/>
    <property type="match status" value="1"/>
</dbReference>
<dbReference type="AlphaFoldDB" id="H8I7W2"/>
<evidence type="ECO:0000313" key="8">
    <source>
        <dbReference type="EMBL" id="AFD00362.1"/>
    </source>
</evidence>
<feature type="domain" description="Major facilitator superfamily (MFS) profile" evidence="7">
    <location>
        <begin position="59"/>
        <end position="433"/>
    </location>
</feature>
<dbReference type="RefSeq" id="WP_014406193.1">
    <property type="nucleotide sequence ID" value="NC_017034.1"/>
</dbReference>
<dbReference type="Proteomes" id="UP000005233">
    <property type="component" value="Chromosome"/>
</dbReference>
<keyword evidence="5 6" id="KW-0472">Membrane</keyword>
<keyword evidence="4 6" id="KW-1133">Transmembrane helix</keyword>
<evidence type="ECO:0000313" key="9">
    <source>
        <dbReference type="Proteomes" id="UP000005233"/>
    </source>
</evidence>